<feature type="transmembrane region" description="Helical" evidence="1">
    <location>
        <begin position="112"/>
        <end position="135"/>
    </location>
</feature>
<keyword evidence="1" id="KW-0472">Membrane</keyword>
<comment type="caution">
    <text evidence="2">The sequence shown here is derived from an EMBL/GenBank/DDBJ whole genome shotgun (WGS) entry which is preliminary data.</text>
</comment>
<feature type="transmembrane region" description="Helical" evidence="1">
    <location>
        <begin position="12"/>
        <end position="33"/>
    </location>
</feature>
<keyword evidence="1" id="KW-0812">Transmembrane</keyword>
<feature type="non-terminal residue" evidence="2">
    <location>
        <position position="180"/>
    </location>
</feature>
<protein>
    <submittedName>
        <fullName evidence="2">Uncharacterized protein</fullName>
    </submittedName>
</protein>
<dbReference type="Proteomes" id="UP000762676">
    <property type="component" value="Unassembled WGS sequence"/>
</dbReference>
<keyword evidence="3" id="KW-1185">Reference proteome</keyword>
<keyword evidence="1" id="KW-1133">Transmembrane helix</keyword>
<gene>
    <name evidence="2" type="ORF">ElyMa_001433900</name>
</gene>
<evidence type="ECO:0000313" key="2">
    <source>
        <dbReference type="EMBL" id="GFS14835.1"/>
    </source>
</evidence>
<dbReference type="EMBL" id="BMAT01002816">
    <property type="protein sequence ID" value="GFS14835.1"/>
    <property type="molecule type" value="Genomic_DNA"/>
</dbReference>
<evidence type="ECO:0000256" key="1">
    <source>
        <dbReference type="SAM" id="Phobius"/>
    </source>
</evidence>
<feature type="transmembrane region" description="Helical" evidence="1">
    <location>
        <begin position="147"/>
        <end position="167"/>
    </location>
</feature>
<accession>A0AAV4IXH6</accession>
<organism evidence="2 3">
    <name type="scientific">Elysia marginata</name>
    <dbReference type="NCBI Taxonomy" id="1093978"/>
    <lineage>
        <taxon>Eukaryota</taxon>
        <taxon>Metazoa</taxon>
        <taxon>Spiralia</taxon>
        <taxon>Lophotrochozoa</taxon>
        <taxon>Mollusca</taxon>
        <taxon>Gastropoda</taxon>
        <taxon>Heterobranchia</taxon>
        <taxon>Euthyneura</taxon>
        <taxon>Panpulmonata</taxon>
        <taxon>Sacoglossa</taxon>
        <taxon>Placobranchoidea</taxon>
        <taxon>Plakobranchidae</taxon>
        <taxon>Elysia</taxon>
    </lineage>
</organism>
<evidence type="ECO:0000313" key="3">
    <source>
        <dbReference type="Proteomes" id="UP000762676"/>
    </source>
</evidence>
<name>A0AAV4IXH6_9GAST</name>
<feature type="transmembrane region" description="Helical" evidence="1">
    <location>
        <begin position="77"/>
        <end position="100"/>
    </location>
</feature>
<dbReference type="AlphaFoldDB" id="A0AAV4IXH6"/>
<reference evidence="2 3" key="1">
    <citation type="journal article" date="2021" name="Elife">
        <title>Chloroplast acquisition without the gene transfer in kleptoplastic sea slugs, Plakobranchus ocellatus.</title>
        <authorList>
            <person name="Maeda T."/>
            <person name="Takahashi S."/>
            <person name="Yoshida T."/>
            <person name="Shimamura S."/>
            <person name="Takaki Y."/>
            <person name="Nagai Y."/>
            <person name="Toyoda A."/>
            <person name="Suzuki Y."/>
            <person name="Arimoto A."/>
            <person name="Ishii H."/>
            <person name="Satoh N."/>
            <person name="Nishiyama T."/>
            <person name="Hasebe M."/>
            <person name="Maruyama T."/>
            <person name="Minagawa J."/>
            <person name="Obokata J."/>
            <person name="Shigenobu S."/>
        </authorList>
    </citation>
    <scope>NUCLEOTIDE SEQUENCE [LARGE SCALE GENOMIC DNA]</scope>
</reference>
<dbReference type="Gene3D" id="1.20.140.150">
    <property type="match status" value="1"/>
</dbReference>
<proteinExistence type="predicted"/>
<sequence>MCTFNVFSKFNTIAAVGCTTMGVILLMIAIFPLEWSRAKKAKTFKGLWGYSYDTFNFEYSESEISPALHLTRALSTIAVVTSWAALLLCSIHTIETVLFFTISRRVHLGFGLLVFHTAMGSWVCSILAMLVWGFAVHDMNTYEFGSGFVICLMGAFLVLMGGLEAYNATITQHPRPRVLS</sequence>